<feature type="region of interest" description="Disordered" evidence="1">
    <location>
        <begin position="131"/>
        <end position="215"/>
    </location>
</feature>
<feature type="compositionally biased region" description="Polar residues" evidence="1">
    <location>
        <begin position="288"/>
        <end position="297"/>
    </location>
</feature>
<dbReference type="Pfam" id="PF05627">
    <property type="entry name" value="AvrRpt-cleavage"/>
    <property type="match status" value="1"/>
</dbReference>
<comment type="caution">
    <text evidence="3">The sequence shown here is derived from an EMBL/GenBank/DDBJ whole genome shotgun (WGS) entry which is preliminary data.</text>
</comment>
<name>A0A9Q1GYP1_9CARY</name>
<dbReference type="EMBL" id="JAKOGI010001000">
    <property type="protein sequence ID" value="KAJ8428503.1"/>
    <property type="molecule type" value="Genomic_DNA"/>
</dbReference>
<feature type="region of interest" description="Disordered" evidence="1">
    <location>
        <begin position="69"/>
        <end position="99"/>
    </location>
</feature>
<feature type="region of interest" description="Disordered" evidence="1">
    <location>
        <begin position="278"/>
        <end position="305"/>
    </location>
</feature>
<dbReference type="Proteomes" id="UP001153076">
    <property type="component" value="Unassembled WGS sequence"/>
</dbReference>
<protein>
    <recommendedName>
        <fullName evidence="2">RIN4 pathogenic type III effector avirulence factor Avr cleavage site domain-containing protein</fullName>
    </recommendedName>
</protein>
<dbReference type="AlphaFoldDB" id="A0A9Q1GYP1"/>
<gene>
    <name evidence="3" type="ORF">Cgig2_029956</name>
</gene>
<feature type="region of interest" description="Disordered" evidence="1">
    <location>
        <begin position="1"/>
        <end position="24"/>
    </location>
</feature>
<organism evidence="3 4">
    <name type="scientific">Carnegiea gigantea</name>
    <dbReference type="NCBI Taxonomy" id="171969"/>
    <lineage>
        <taxon>Eukaryota</taxon>
        <taxon>Viridiplantae</taxon>
        <taxon>Streptophyta</taxon>
        <taxon>Embryophyta</taxon>
        <taxon>Tracheophyta</taxon>
        <taxon>Spermatophyta</taxon>
        <taxon>Magnoliopsida</taxon>
        <taxon>eudicotyledons</taxon>
        <taxon>Gunneridae</taxon>
        <taxon>Pentapetalae</taxon>
        <taxon>Caryophyllales</taxon>
        <taxon>Cactineae</taxon>
        <taxon>Cactaceae</taxon>
        <taxon>Cactoideae</taxon>
        <taxon>Echinocereeae</taxon>
        <taxon>Carnegiea</taxon>
    </lineage>
</organism>
<proteinExistence type="predicted"/>
<evidence type="ECO:0000256" key="1">
    <source>
        <dbReference type="SAM" id="MobiDB-lite"/>
    </source>
</evidence>
<feature type="domain" description="RIN4 pathogenic type III effector avirulence factor Avr cleavage site" evidence="2">
    <location>
        <begin position="102"/>
        <end position="131"/>
    </location>
</feature>
<dbReference type="OrthoDB" id="765662at2759"/>
<reference evidence="3" key="1">
    <citation type="submission" date="2022-04" db="EMBL/GenBank/DDBJ databases">
        <title>Carnegiea gigantea Genome sequencing and assembly v2.</title>
        <authorList>
            <person name="Copetti D."/>
            <person name="Sanderson M.J."/>
            <person name="Burquez A."/>
            <person name="Wojciechowski M.F."/>
        </authorList>
    </citation>
    <scope>NUCLEOTIDE SEQUENCE</scope>
    <source>
        <strain evidence="3">SGP5-SGP5p</strain>
        <tissue evidence="3">Aerial part</tissue>
    </source>
</reference>
<keyword evidence="4" id="KW-1185">Reference proteome</keyword>
<dbReference type="InterPro" id="IPR008700">
    <property type="entry name" value="TypeIII_avirulence_cleave"/>
</dbReference>
<evidence type="ECO:0000313" key="3">
    <source>
        <dbReference type="EMBL" id="KAJ8428503.1"/>
    </source>
</evidence>
<evidence type="ECO:0000313" key="4">
    <source>
        <dbReference type="Proteomes" id="UP001153076"/>
    </source>
</evidence>
<evidence type="ECO:0000259" key="2">
    <source>
        <dbReference type="Pfam" id="PF05627"/>
    </source>
</evidence>
<sequence>MYFENARKTRNSGEPTVTEGEPRSNEMLKLRLVLPRSNLNHKKRGLRCHSLVVGRVRVRWLTLRALTMKNKNGPPDARGPSNEPQMNRDVASRNEPPLAHEAHSKVPQFGAWNGGENVAYTACFDNARRNKSGGTEPVSVEPQLNHDIGAANKARSGQRSTKKDRHLRNASQGSIGSMAASERHGRQTSGGQSPLHPKEGKTPSKHGSRRGQNEMVGMGNEWNLKQSSNFSIVGDVNCAQNAFCFLRRWQPFHHLVWNQDPSQAEGFTGTFERAKVERHTPLHKNAPPSYQRQSRSKGGSGELARSIQIQGPHEHTKIIINKDKNVLTEFLRRVVAFLGFDTYDHVVPSSERRRSQKLWTVSSATSTLSHPHMKSLKNLVPDLGSIPEAH</sequence>
<accession>A0A9Q1GYP1</accession>